<feature type="domain" description="Transcription factor IIIC subunit 5 HTH" evidence="2">
    <location>
        <begin position="78"/>
        <end position="150"/>
    </location>
</feature>
<accession>A0A0D7AR57</accession>
<dbReference type="InterPro" id="IPR019136">
    <property type="entry name" value="TF_IIIC_su-5_HTH"/>
</dbReference>
<feature type="region of interest" description="Disordered" evidence="1">
    <location>
        <begin position="251"/>
        <end position="280"/>
    </location>
</feature>
<feature type="compositionally biased region" description="Basic residues" evidence="1">
    <location>
        <begin position="262"/>
        <end position="273"/>
    </location>
</feature>
<keyword evidence="4" id="KW-1185">Reference proteome</keyword>
<name>A0A0D7AR57_9AGAR</name>
<dbReference type="EMBL" id="KN881351">
    <property type="protein sequence ID" value="KIY60692.1"/>
    <property type="molecule type" value="Genomic_DNA"/>
</dbReference>
<protein>
    <recommendedName>
        <fullName evidence="2">Transcription factor IIIC subunit 5 HTH domain-containing protein</fullName>
    </recommendedName>
</protein>
<dbReference type="STRING" id="1314674.A0A0D7AR57"/>
<dbReference type="AlphaFoldDB" id="A0A0D7AR57"/>
<organism evidence="3 4">
    <name type="scientific">Cylindrobasidium torrendii FP15055 ss-10</name>
    <dbReference type="NCBI Taxonomy" id="1314674"/>
    <lineage>
        <taxon>Eukaryota</taxon>
        <taxon>Fungi</taxon>
        <taxon>Dikarya</taxon>
        <taxon>Basidiomycota</taxon>
        <taxon>Agaricomycotina</taxon>
        <taxon>Agaricomycetes</taxon>
        <taxon>Agaricomycetidae</taxon>
        <taxon>Agaricales</taxon>
        <taxon>Marasmiineae</taxon>
        <taxon>Physalacriaceae</taxon>
        <taxon>Cylindrobasidium</taxon>
    </lineage>
</organism>
<evidence type="ECO:0000259" key="2">
    <source>
        <dbReference type="Pfam" id="PF09734"/>
    </source>
</evidence>
<sequence length="280" mass="31978">MALEHMDGTQILLWAHWPLLMIFSGVYIPPEKHDFAIFAELQQPSRMDIVIDPALLPEAPPSQTTSEQPTLKSNLCLLQPPVFSGQHLPQYYNFKANSASIVSSELDEEAGEEKRRLINQKRWRTRSPIRLYFRNANHPISRPSVTTRRRDRTAFHVLLDPSNERHISHAFDGQTISKETAAFQLVDIHDSMPKIAIEDPAARRETFDERDGRYTTYSYERIQAALPHKFFSLLQSGIALDEECEKILDALESATQKSSKNTAHHPRPHKRDKAKGAPPP</sequence>
<dbReference type="Pfam" id="PF09734">
    <property type="entry name" value="Tau95"/>
    <property type="match status" value="1"/>
</dbReference>
<evidence type="ECO:0000313" key="4">
    <source>
        <dbReference type="Proteomes" id="UP000054007"/>
    </source>
</evidence>
<evidence type="ECO:0000256" key="1">
    <source>
        <dbReference type="SAM" id="MobiDB-lite"/>
    </source>
</evidence>
<dbReference type="OrthoDB" id="5598268at2759"/>
<proteinExistence type="predicted"/>
<reference evidence="3 4" key="1">
    <citation type="journal article" date="2015" name="Fungal Genet. Biol.">
        <title>Evolution of novel wood decay mechanisms in Agaricales revealed by the genome sequences of Fistulina hepatica and Cylindrobasidium torrendii.</title>
        <authorList>
            <person name="Floudas D."/>
            <person name="Held B.W."/>
            <person name="Riley R."/>
            <person name="Nagy L.G."/>
            <person name="Koehler G."/>
            <person name="Ransdell A.S."/>
            <person name="Younus H."/>
            <person name="Chow J."/>
            <person name="Chiniquy J."/>
            <person name="Lipzen A."/>
            <person name="Tritt A."/>
            <person name="Sun H."/>
            <person name="Haridas S."/>
            <person name="LaButti K."/>
            <person name="Ohm R.A."/>
            <person name="Kues U."/>
            <person name="Blanchette R.A."/>
            <person name="Grigoriev I.V."/>
            <person name="Minto R.E."/>
            <person name="Hibbett D.S."/>
        </authorList>
    </citation>
    <scope>NUCLEOTIDE SEQUENCE [LARGE SCALE GENOMIC DNA]</scope>
    <source>
        <strain evidence="3 4">FP15055 ss-10</strain>
    </source>
</reference>
<gene>
    <name evidence="3" type="ORF">CYLTODRAFT_460522</name>
</gene>
<dbReference type="Proteomes" id="UP000054007">
    <property type="component" value="Unassembled WGS sequence"/>
</dbReference>
<evidence type="ECO:0000313" key="3">
    <source>
        <dbReference type="EMBL" id="KIY60692.1"/>
    </source>
</evidence>